<proteinExistence type="predicted"/>
<dbReference type="AlphaFoldDB" id="A0AA43AXX5"/>
<evidence type="ECO:0000313" key="1">
    <source>
        <dbReference type="EMBL" id="MDH2005921.1"/>
    </source>
</evidence>
<name>A0AA43AXX5_9BURK</name>
<protein>
    <submittedName>
        <fullName evidence="1">Uncharacterized protein</fullName>
    </submittedName>
</protein>
<dbReference type="Proteomes" id="UP001161294">
    <property type="component" value="Unassembled WGS sequence"/>
</dbReference>
<evidence type="ECO:0000313" key="2">
    <source>
        <dbReference type="Proteomes" id="UP001161294"/>
    </source>
</evidence>
<reference evidence="1" key="1">
    <citation type="submission" date="2022-09" db="EMBL/GenBank/DDBJ databases">
        <title>Intensive care unit water sources are persistently colonized with multi-drug resistant bacteria and are the site of extensive horizontal gene transfer of antibiotic resistance genes.</title>
        <authorList>
            <person name="Diorio-Toth L."/>
        </authorList>
    </citation>
    <scope>NUCLEOTIDE SEQUENCE</scope>
    <source>
        <strain evidence="1">GD03686</strain>
    </source>
</reference>
<organism evidence="1 2">
    <name type="scientific">Comamonas aquatica</name>
    <dbReference type="NCBI Taxonomy" id="225991"/>
    <lineage>
        <taxon>Bacteria</taxon>
        <taxon>Pseudomonadati</taxon>
        <taxon>Pseudomonadota</taxon>
        <taxon>Betaproteobacteria</taxon>
        <taxon>Burkholderiales</taxon>
        <taxon>Comamonadaceae</taxon>
        <taxon>Comamonas</taxon>
    </lineage>
</organism>
<accession>A0AA43AXX5</accession>
<comment type="caution">
    <text evidence="1">The sequence shown here is derived from an EMBL/GenBank/DDBJ whole genome shotgun (WGS) entry which is preliminary data.</text>
</comment>
<sequence>MVFTLNPCKHQQGRRMTMGSLPFLQTAAARWLALPASCCASMGVPHLTAPVVLWVPAPVAFLGFQKSRATSACCMRARAGFDFQPLGTSAELTALGSRKAELSALAK</sequence>
<dbReference type="RefSeq" id="WP_279851881.1">
    <property type="nucleotide sequence ID" value="NZ_JAOCIA010000016.1"/>
</dbReference>
<gene>
    <name evidence="1" type="ORF">N5J23_10255</name>
</gene>
<dbReference type="EMBL" id="JAOCJW010000017">
    <property type="protein sequence ID" value="MDH2005921.1"/>
    <property type="molecule type" value="Genomic_DNA"/>
</dbReference>